<evidence type="ECO:0000259" key="1">
    <source>
        <dbReference type="Pfam" id="PF12684"/>
    </source>
</evidence>
<dbReference type="RefSeq" id="WP_144077399.1">
    <property type="nucleotide sequence ID" value="NZ_CP076131.1"/>
</dbReference>
<geneLocation type="plasmid" evidence="2 3">
    <name>p2</name>
</geneLocation>
<name>A0ABX8H4D3_9BACT</name>
<gene>
    <name evidence="2" type="ORF">KM029_26795</name>
</gene>
<dbReference type="InterPro" id="IPR011604">
    <property type="entry name" value="PDDEXK-like_dom_sf"/>
</dbReference>
<dbReference type="Gene3D" id="3.90.320.10">
    <property type="match status" value="1"/>
</dbReference>
<feature type="domain" description="Putative exodeoxyribonuclease 8 PDDEXK-like" evidence="1">
    <location>
        <begin position="60"/>
        <end position="231"/>
    </location>
</feature>
<dbReference type="EMBL" id="CP076131">
    <property type="protein sequence ID" value="QWG10771.1"/>
    <property type="molecule type" value="Genomic_DNA"/>
</dbReference>
<keyword evidence="3" id="KW-1185">Reference proteome</keyword>
<accession>A0ABX8H4D3</accession>
<reference evidence="2 3" key="1">
    <citation type="submission" date="2021-05" db="EMBL/GenBank/DDBJ databases">
        <title>Comparative genomic studies on the polysaccharide-degrading batcterial strains of the Flammeovirga genus.</title>
        <authorList>
            <person name="Zewei F."/>
            <person name="Zheng Z."/>
            <person name="Yu L."/>
            <person name="Ruyue G."/>
            <person name="Yanhong M."/>
            <person name="Yuanyuan C."/>
            <person name="Jingyan G."/>
            <person name="Wenjun H."/>
        </authorList>
    </citation>
    <scope>NUCLEOTIDE SEQUENCE [LARGE SCALE GENOMIC DNA]</scope>
    <source>
        <strain evidence="2 3">YS10</strain>
        <plasmid evidence="2 3">p2</plasmid>
    </source>
</reference>
<dbReference type="InterPro" id="IPR024432">
    <property type="entry name" value="Put_RecE_PDDEXK-like_dom"/>
</dbReference>
<organism evidence="2 3">
    <name type="scientific">Flammeovirga kamogawensis</name>
    <dbReference type="NCBI Taxonomy" id="373891"/>
    <lineage>
        <taxon>Bacteria</taxon>
        <taxon>Pseudomonadati</taxon>
        <taxon>Bacteroidota</taxon>
        <taxon>Cytophagia</taxon>
        <taxon>Cytophagales</taxon>
        <taxon>Flammeovirgaceae</taxon>
        <taxon>Flammeovirga</taxon>
    </lineage>
</organism>
<protein>
    <submittedName>
        <fullName evidence="2">PD-(D/E)XK nuclease-like domain-containing protein</fullName>
    </submittedName>
</protein>
<evidence type="ECO:0000313" key="3">
    <source>
        <dbReference type="Proteomes" id="UP000682802"/>
    </source>
</evidence>
<sequence length="246" mass="28531">MNNQESLIAQQLDEYNENLYQQMNIPKVRTFEMRDKDYRNHPAISNSDLSVAKKIIEGKPITKNTKAFRKGRFIHEAILEPLKWEKTKIFIPTVEKVEVEEIANIVLNNPVFSELLSRGYWKFEQCVFWEDPVTGISCKAKMDMHLGDLIIGDLKTTRRESHEDFLKDAMTFDYDKQVAFYSTPFHAKLFLLIGVSKGKDTLGELFIEEIPQKSEWMVTGMQKVVELMKAINSDASLLKAVYEARK</sequence>
<proteinExistence type="predicted"/>
<keyword evidence="2" id="KW-0614">Plasmid</keyword>
<evidence type="ECO:0000313" key="2">
    <source>
        <dbReference type="EMBL" id="QWG10771.1"/>
    </source>
</evidence>
<dbReference type="Pfam" id="PF12684">
    <property type="entry name" value="DUF3799"/>
    <property type="match status" value="1"/>
</dbReference>
<dbReference type="Proteomes" id="UP000682802">
    <property type="component" value="Plasmid p2"/>
</dbReference>